<organism evidence="12 13">
    <name type="scientific">Buchnera aphidicola</name>
    <name type="common">Cinara strobi</name>
    <dbReference type="NCBI Taxonomy" id="1921549"/>
    <lineage>
        <taxon>Bacteria</taxon>
        <taxon>Pseudomonadati</taxon>
        <taxon>Pseudomonadota</taxon>
        <taxon>Gammaproteobacteria</taxon>
        <taxon>Enterobacterales</taxon>
        <taxon>Erwiniaceae</taxon>
        <taxon>Buchnera</taxon>
    </lineage>
</organism>
<keyword evidence="7" id="KW-0717">Septation</keyword>
<dbReference type="GO" id="GO:0005829">
    <property type="term" value="C:cytosol"/>
    <property type="evidence" value="ECO:0007669"/>
    <property type="project" value="TreeGrafter"/>
</dbReference>
<dbReference type="EMBL" id="LR025085">
    <property type="protein sequence ID" value="VAX76675.1"/>
    <property type="molecule type" value="Genomic_DNA"/>
</dbReference>
<dbReference type="GO" id="GO:0030428">
    <property type="term" value="C:cell septum"/>
    <property type="evidence" value="ECO:0007669"/>
    <property type="project" value="TreeGrafter"/>
</dbReference>
<dbReference type="InterPro" id="IPR036192">
    <property type="entry name" value="Cell_div_ZapA-like_sf"/>
</dbReference>
<evidence type="ECO:0000256" key="4">
    <source>
        <dbReference type="ARBA" id="ARBA00022490"/>
    </source>
</evidence>
<dbReference type="InterPro" id="IPR042233">
    <property type="entry name" value="Cell_div_ZapA_N"/>
</dbReference>
<evidence type="ECO:0000256" key="6">
    <source>
        <dbReference type="ARBA" id="ARBA00023054"/>
    </source>
</evidence>
<dbReference type="GO" id="GO:0043093">
    <property type="term" value="P:FtsZ-dependent cytokinesis"/>
    <property type="evidence" value="ECO:0007669"/>
    <property type="project" value="TreeGrafter"/>
</dbReference>
<evidence type="ECO:0000313" key="12">
    <source>
        <dbReference type="EMBL" id="VAX76675.1"/>
    </source>
</evidence>
<dbReference type="SUPFAM" id="SSF102829">
    <property type="entry name" value="Cell division protein ZapA-like"/>
    <property type="match status" value="1"/>
</dbReference>
<keyword evidence="4" id="KW-0963">Cytoplasm</keyword>
<dbReference type="PANTHER" id="PTHR34981">
    <property type="entry name" value="CELL DIVISION PROTEIN ZAPA"/>
    <property type="match status" value="1"/>
</dbReference>
<dbReference type="OrthoDB" id="5917174at2"/>
<dbReference type="InterPro" id="IPR007838">
    <property type="entry name" value="Cell_div_ZapA-like"/>
</dbReference>
<sequence>MSLKSIDIEVFGRCIRVNCPDKNSSDLYYIANILNERLEELKGKTGVSNIEQLIFITALNLCYELEVEKQKSMHCVKHLKSRMMILNEMMNSALPKE</sequence>
<comment type="subunit">
    <text evidence="10">Homodimer. Interacts with FtsZ.</text>
</comment>
<dbReference type="GO" id="GO:0000921">
    <property type="term" value="P:septin ring assembly"/>
    <property type="evidence" value="ECO:0007669"/>
    <property type="project" value="TreeGrafter"/>
</dbReference>
<comment type="subcellular location">
    <subcellularLocation>
        <location evidence="1">Cytoplasm</location>
    </subcellularLocation>
</comment>
<dbReference type="GO" id="GO:0000917">
    <property type="term" value="P:division septum assembly"/>
    <property type="evidence" value="ECO:0007669"/>
    <property type="project" value="UniProtKB-KW"/>
</dbReference>
<gene>
    <name evidence="12" type="primary">zapA</name>
    <name evidence="12" type="ORF">BUCINSTRO3249_0269</name>
</gene>
<evidence type="ECO:0000256" key="7">
    <source>
        <dbReference type="ARBA" id="ARBA00023210"/>
    </source>
</evidence>
<evidence type="ECO:0000256" key="1">
    <source>
        <dbReference type="ARBA" id="ARBA00004496"/>
    </source>
</evidence>
<dbReference type="RefSeq" id="WP_158349140.1">
    <property type="nucleotide sequence ID" value="NZ_LR025085.1"/>
</dbReference>
<reference evidence="13" key="1">
    <citation type="submission" date="2018-09" db="EMBL/GenBank/DDBJ databases">
        <authorList>
            <person name="Manzano-Marin A."/>
            <person name="Manzano-Marin A."/>
        </authorList>
    </citation>
    <scope>NUCLEOTIDE SEQUENCE [LARGE SCALE GENOMIC DNA]</scope>
    <source>
        <strain evidence="13">BuCistrobi</strain>
    </source>
</reference>
<evidence type="ECO:0000313" key="13">
    <source>
        <dbReference type="Proteomes" id="UP000271849"/>
    </source>
</evidence>
<dbReference type="GO" id="GO:0032153">
    <property type="term" value="C:cell division site"/>
    <property type="evidence" value="ECO:0007669"/>
    <property type="project" value="TreeGrafter"/>
</dbReference>
<accession>A0A3B1E0W8</accession>
<keyword evidence="6" id="KW-0175">Coiled coil</keyword>
<dbReference type="STRING" id="1921549.GCA_900128825_00269"/>
<dbReference type="AlphaFoldDB" id="A0A3B1E0W8"/>
<name>A0A3B1E0W8_9GAMM</name>
<evidence type="ECO:0000256" key="11">
    <source>
        <dbReference type="ARBA" id="ARBA00033158"/>
    </source>
</evidence>
<proteinExistence type="inferred from homology"/>
<dbReference type="Proteomes" id="UP000271849">
    <property type="component" value="Chromosome"/>
</dbReference>
<comment type="function">
    <text evidence="9">Activator of cell division through the inhibition of FtsZ GTPase activity, therefore promoting FtsZ assembly into bundles of protofilaments necessary for the formation of the division Z ring. It is recruited early at mid-cell but it is not essential for cell division.</text>
</comment>
<evidence type="ECO:0000256" key="2">
    <source>
        <dbReference type="ARBA" id="ARBA00010074"/>
    </source>
</evidence>
<comment type="similarity">
    <text evidence="2">Belongs to the ZapA family. Type 1 subfamily.</text>
</comment>
<evidence type="ECO:0000256" key="5">
    <source>
        <dbReference type="ARBA" id="ARBA00022618"/>
    </source>
</evidence>
<evidence type="ECO:0000256" key="3">
    <source>
        <dbReference type="ARBA" id="ARBA00015195"/>
    </source>
</evidence>
<dbReference type="Pfam" id="PF05164">
    <property type="entry name" value="ZapA"/>
    <property type="match status" value="1"/>
</dbReference>
<dbReference type="PANTHER" id="PTHR34981:SF1">
    <property type="entry name" value="CELL DIVISION PROTEIN ZAPA"/>
    <property type="match status" value="1"/>
</dbReference>
<keyword evidence="8" id="KW-0131">Cell cycle</keyword>
<evidence type="ECO:0000256" key="8">
    <source>
        <dbReference type="ARBA" id="ARBA00023306"/>
    </source>
</evidence>
<evidence type="ECO:0000256" key="10">
    <source>
        <dbReference type="ARBA" id="ARBA00026068"/>
    </source>
</evidence>
<protein>
    <recommendedName>
        <fullName evidence="3">Cell division protein ZapA</fullName>
    </recommendedName>
    <alternativeName>
        <fullName evidence="11">Z ring-associated protein ZapA</fullName>
    </alternativeName>
</protein>
<dbReference type="Gene3D" id="3.30.160.880">
    <property type="entry name" value="Cell division protein ZapA protomer, N-terminal domain"/>
    <property type="match status" value="1"/>
</dbReference>
<evidence type="ECO:0000256" key="9">
    <source>
        <dbReference type="ARBA" id="ARBA00024910"/>
    </source>
</evidence>
<keyword evidence="5 12" id="KW-0132">Cell division</keyword>